<dbReference type="SMART" id="SM00825">
    <property type="entry name" value="PKS_KS"/>
    <property type="match status" value="1"/>
</dbReference>
<dbReference type="InterPro" id="IPR014031">
    <property type="entry name" value="Ketoacyl_synth_C"/>
</dbReference>
<keyword evidence="4" id="KW-0511">Multifunctional enzyme</keyword>
<dbReference type="SMART" id="SM00823">
    <property type="entry name" value="PKS_PP"/>
    <property type="match status" value="1"/>
</dbReference>
<dbReference type="GO" id="GO:0004315">
    <property type="term" value="F:3-oxoacyl-[acyl-carrier-protein] synthase activity"/>
    <property type="evidence" value="ECO:0007669"/>
    <property type="project" value="InterPro"/>
</dbReference>
<dbReference type="EMBL" id="RCZG01000031">
    <property type="protein sequence ID" value="TPG23985.1"/>
    <property type="molecule type" value="Genomic_DNA"/>
</dbReference>
<evidence type="ECO:0000313" key="8">
    <source>
        <dbReference type="Proteomes" id="UP000320095"/>
    </source>
</evidence>
<dbReference type="AlphaFoldDB" id="A0A502DEI6"/>
<feature type="non-terminal residue" evidence="7">
    <location>
        <position position="411"/>
    </location>
</feature>
<protein>
    <submittedName>
        <fullName evidence="7">Polyketide synthase</fullName>
    </submittedName>
</protein>
<dbReference type="Pfam" id="PF02801">
    <property type="entry name" value="Ketoacyl-synt_C"/>
    <property type="match status" value="1"/>
</dbReference>
<keyword evidence="1" id="KW-0596">Phosphopantetheine</keyword>
<evidence type="ECO:0000313" key="7">
    <source>
        <dbReference type="EMBL" id="TPG23985.1"/>
    </source>
</evidence>
<evidence type="ECO:0000259" key="5">
    <source>
        <dbReference type="PROSITE" id="PS50075"/>
    </source>
</evidence>
<dbReference type="InterPro" id="IPR036736">
    <property type="entry name" value="ACP-like_sf"/>
</dbReference>
<proteinExistence type="predicted"/>
<dbReference type="Gene3D" id="3.40.47.10">
    <property type="match status" value="1"/>
</dbReference>
<keyword evidence="2" id="KW-0597">Phosphoprotein</keyword>
<keyword evidence="8" id="KW-1185">Reference proteome</keyword>
<dbReference type="Gene3D" id="1.10.1200.10">
    <property type="entry name" value="ACP-like"/>
    <property type="match status" value="1"/>
</dbReference>
<dbReference type="CDD" id="cd00833">
    <property type="entry name" value="PKS"/>
    <property type="match status" value="1"/>
</dbReference>
<dbReference type="GO" id="GO:0031177">
    <property type="term" value="F:phosphopantetheine binding"/>
    <property type="evidence" value="ECO:0007669"/>
    <property type="project" value="InterPro"/>
</dbReference>
<dbReference type="InterPro" id="IPR009081">
    <property type="entry name" value="PP-bd_ACP"/>
</dbReference>
<accession>A0A502DEI6</accession>
<dbReference type="InterPro" id="IPR020806">
    <property type="entry name" value="PKS_PP-bd"/>
</dbReference>
<dbReference type="PROSITE" id="PS00606">
    <property type="entry name" value="KS3_1"/>
    <property type="match status" value="1"/>
</dbReference>
<dbReference type="InterPro" id="IPR014030">
    <property type="entry name" value="Ketoacyl_synth_N"/>
</dbReference>
<dbReference type="SUPFAM" id="SSF47336">
    <property type="entry name" value="ACP-like"/>
    <property type="match status" value="1"/>
</dbReference>
<dbReference type="PROSITE" id="PS50075">
    <property type="entry name" value="CARRIER"/>
    <property type="match status" value="1"/>
</dbReference>
<reference evidence="7 8" key="1">
    <citation type="journal article" date="2019" name="Environ. Microbiol.">
        <title>Species interactions and distinct microbial communities in high Arctic permafrost affected cryosols are associated with the CH4 and CO2 gas fluxes.</title>
        <authorList>
            <person name="Altshuler I."/>
            <person name="Hamel J."/>
            <person name="Turney S."/>
            <person name="Magnuson E."/>
            <person name="Levesque R."/>
            <person name="Greer C."/>
            <person name="Whyte L.G."/>
        </authorList>
    </citation>
    <scope>NUCLEOTIDE SEQUENCE [LARGE SCALE GENOMIC DNA]</scope>
    <source>
        <strain evidence="7 8">S5.20</strain>
    </source>
</reference>
<dbReference type="InterPro" id="IPR020841">
    <property type="entry name" value="PKS_Beta-ketoAc_synthase_dom"/>
</dbReference>
<evidence type="ECO:0000256" key="2">
    <source>
        <dbReference type="ARBA" id="ARBA00022553"/>
    </source>
</evidence>
<dbReference type="InterPro" id="IPR016039">
    <property type="entry name" value="Thiolase-like"/>
</dbReference>
<dbReference type="GO" id="GO:0071770">
    <property type="term" value="P:DIM/DIP cell wall layer assembly"/>
    <property type="evidence" value="ECO:0007669"/>
    <property type="project" value="TreeGrafter"/>
</dbReference>
<evidence type="ECO:0000256" key="1">
    <source>
        <dbReference type="ARBA" id="ARBA00022450"/>
    </source>
</evidence>
<sequence>MTSDFTEAALRHWLVDYLVTNIGCSPDQIDLGASMHDLGVGSRDAVVLTGELSELLGLTVSPVDFWQYPTVNALAKFLTGGEVEPVTEVPTGGGGSANEPIAVIGMGCRFPGDIHGPDEFWDFLIEGRSAVGEVPPDRWAWSDDGSPEGAAALAGTTRWGSFLSDVDAFDAEYFEIMPREASRMDPQQRLLLEVTHEALEHAGIPADSLAETQTGIFAGACAGDYAHLASTDLSQVDAWYGTGGALSIIANRVSYYFDLRGPSITVDTACSSSLVAMHLACQSLRAGDSNLALAAGVNLLLSPAATRSFDQAEALSRSGQCHSFDASADGFVRGEGCGVVVLKRLGDALADGDRVLAVIRGSAVNQDGRSNGLMAPNPAAQMAVLKSAYAAAGVEPREVDYVEAHGTGTLL</sequence>
<dbReference type="GO" id="GO:0005886">
    <property type="term" value="C:plasma membrane"/>
    <property type="evidence" value="ECO:0007669"/>
    <property type="project" value="TreeGrafter"/>
</dbReference>
<dbReference type="PROSITE" id="PS52004">
    <property type="entry name" value="KS3_2"/>
    <property type="match status" value="1"/>
</dbReference>
<dbReference type="SUPFAM" id="SSF53901">
    <property type="entry name" value="Thiolase-like"/>
    <property type="match status" value="1"/>
</dbReference>
<dbReference type="InterPro" id="IPR018201">
    <property type="entry name" value="Ketoacyl_synth_AS"/>
</dbReference>
<dbReference type="Pfam" id="PF00550">
    <property type="entry name" value="PP-binding"/>
    <property type="match status" value="1"/>
</dbReference>
<dbReference type="GO" id="GO:0005737">
    <property type="term" value="C:cytoplasm"/>
    <property type="evidence" value="ECO:0007669"/>
    <property type="project" value="TreeGrafter"/>
</dbReference>
<dbReference type="InterPro" id="IPR050091">
    <property type="entry name" value="PKS_NRPS_Biosynth_Enz"/>
</dbReference>
<evidence type="ECO:0000256" key="3">
    <source>
        <dbReference type="ARBA" id="ARBA00022679"/>
    </source>
</evidence>
<feature type="domain" description="Carrier" evidence="5">
    <location>
        <begin position="1"/>
        <end position="82"/>
    </location>
</feature>
<dbReference type="GO" id="GO:0006633">
    <property type="term" value="P:fatty acid biosynthetic process"/>
    <property type="evidence" value="ECO:0007669"/>
    <property type="project" value="InterPro"/>
</dbReference>
<organism evidence="7 8">
    <name type="scientific">Mycolicibacterium hodleri</name>
    <dbReference type="NCBI Taxonomy" id="49897"/>
    <lineage>
        <taxon>Bacteria</taxon>
        <taxon>Bacillati</taxon>
        <taxon>Actinomycetota</taxon>
        <taxon>Actinomycetes</taxon>
        <taxon>Mycobacteriales</taxon>
        <taxon>Mycobacteriaceae</taxon>
        <taxon>Mycolicibacterium</taxon>
    </lineage>
</organism>
<dbReference type="RefSeq" id="WP_235892906.1">
    <property type="nucleotide sequence ID" value="NZ_RCZG01000031.1"/>
</dbReference>
<evidence type="ECO:0000259" key="6">
    <source>
        <dbReference type="PROSITE" id="PS52004"/>
    </source>
</evidence>
<comment type="caution">
    <text evidence="7">The sequence shown here is derived from an EMBL/GenBank/DDBJ whole genome shotgun (WGS) entry which is preliminary data.</text>
</comment>
<dbReference type="PANTHER" id="PTHR43775:SF37">
    <property type="entry name" value="SI:DKEY-61P9.11"/>
    <property type="match status" value="1"/>
</dbReference>
<name>A0A502DEI6_9MYCO</name>
<feature type="domain" description="Ketosynthase family 3 (KS3)" evidence="6">
    <location>
        <begin position="98"/>
        <end position="411"/>
    </location>
</feature>
<dbReference type="GO" id="GO:0004312">
    <property type="term" value="F:fatty acid synthase activity"/>
    <property type="evidence" value="ECO:0007669"/>
    <property type="project" value="TreeGrafter"/>
</dbReference>
<dbReference type="Proteomes" id="UP000320095">
    <property type="component" value="Unassembled WGS sequence"/>
</dbReference>
<keyword evidence="3" id="KW-0808">Transferase</keyword>
<evidence type="ECO:0000256" key="4">
    <source>
        <dbReference type="ARBA" id="ARBA00023268"/>
    </source>
</evidence>
<gene>
    <name evidence="7" type="ORF">EAH80_30945</name>
</gene>
<dbReference type="Pfam" id="PF00109">
    <property type="entry name" value="ketoacyl-synt"/>
    <property type="match status" value="1"/>
</dbReference>
<dbReference type="PANTHER" id="PTHR43775">
    <property type="entry name" value="FATTY ACID SYNTHASE"/>
    <property type="match status" value="1"/>
</dbReference>